<evidence type="ECO:0000256" key="1">
    <source>
        <dbReference type="ARBA" id="ARBA00004442"/>
    </source>
</evidence>
<feature type="domain" description="OmpA-like" evidence="6">
    <location>
        <begin position="411"/>
        <end position="526"/>
    </location>
</feature>
<keyword evidence="2 4" id="KW-0472">Membrane</keyword>
<proteinExistence type="predicted"/>
<protein>
    <recommendedName>
        <fullName evidence="6">OmpA-like domain-containing protein</fullName>
    </recommendedName>
</protein>
<evidence type="ECO:0000313" key="7">
    <source>
        <dbReference type="EMBL" id="GGC29914.1"/>
    </source>
</evidence>
<dbReference type="PANTHER" id="PTHR30329:SF21">
    <property type="entry name" value="LIPOPROTEIN YIAD-RELATED"/>
    <property type="match status" value="1"/>
</dbReference>
<dbReference type="PROSITE" id="PS51123">
    <property type="entry name" value="OMPA_2"/>
    <property type="match status" value="1"/>
</dbReference>
<evidence type="ECO:0000256" key="5">
    <source>
        <dbReference type="SAM" id="MobiDB-lite"/>
    </source>
</evidence>
<organism evidence="7 8">
    <name type="scientific">Marivirga lumbricoides</name>
    <dbReference type="NCBI Taxonomy" id="1046115"/>
    <lineage>
        <taxon>Bacteria</taxon>
        <taxon>Pseudomonadati</taxon>
        <taxon>Bacteroidota</taxon>
        <taxon>Cytophagia</taxon>
        <taxon>Cytophagales</taxon>
        <taxon>Marivirgaceae</taxon>
        <taxon>Marivirga</taxon>
    </lineage>
</organism>
<dbReference type="CDD" id="cd07185">
    <property type="entry name" value="OmpA_C-like"/>
    <property type="match status" value="1"/>
</dbReference>
<dbReference type="Gene3D" id="3.30.1330.60">
    <property type="entry name" value="OmpA-like domain"/>
    <property type="match status" value="1"/>
</dbReference>
<dbReference type="InterPro" id="IPR036737">
    <property type="entry name" value="OmpA-like_sf"/>
</dbReference>
<name>A0ABQ1LUL9_9BACT</name>
<dbReference type="Pfam" id="PF00691">
    <property type="entry name" value="OmpA"/>
    <property type="match status" value="1"/>
</dbReference>
<evidence type="ECO:0000256" key="2">
    <source>
        <dbReference type="ARBA" id="ARBA00023136"/>
    </source>
</evidence>
<dbReference type="Proteomes" id="UP000636010">
    <property type="component" value="Unassembled WGS sequence"/>
</dbReference>
<evidence type="ECO:0000313" key="8">
    <source>
        <dbReference type="Proteomes" id="UP000636010"/>
    </source>
</evidence>
<dbReference type="InterPro" id="IPR011659">
    <property type="entry name" value="WD40"/>
</dbReference>
<accession>A0ABQ1LUL9</accession>
<dbReference type="EMBL" id="BMEC01000004">
    <property type="protein sequence ID" value="GGC29914.1"/>
    <property type="molecule type" value="Genomic_DNA"/>
</dbReference>
<evidence type="ECO:0000259" key="6">
    <source>
        <dbReference type="PROSITE" id="PS51123"/>
    </source>
</evidence>
<feature type="region of interest" description="Disordered" evidence="5">
    <location>
        <begin position="364"/>
        <end position="384"/>
    </location>
</feature>
<keyword evidence="3" id="KW-0998">Cell outer membrane</keyword>
<dbReference type="RefSeq" id="WP_188461712.1">
    <property type="nucleotide sequence ID" value="NZ_BAABHU010000004.1"/>
</dbReference>
<sequence>MRKFYLYLTCLLIPYLSVSQDKVTTQGIPGNVNSSFQDVRPVISDNGKDLYLNRRFHPDNIRGTKDFQDVWVSRYDSRGVWTKPTNLGEPYNNKQANDLVRVSASGDSMVFVNASYKGLRSELALFLKGDKKGANMTIDGFYNKSPYVDFDYNFKEQVIIMAVERKDSKGDQDLYYSVYQPKENSFSTPMSMGDIINSEKADFAPFLTTDGNTLFFASYGHKGKGGADLFMSHRKDDSWNNWTTPENLGSVINTSAEETFVSIDPTLQYLYYDSYPAGATNRDIWRATLSDELKNKIIAAKTKVRNSIAGTTASTPIEAPLISNEVQTNEKAIASAPNQEATLPLSQNEVVKEAAVINQSPITEKTSTTTETKNQSLEKTAATEQEETGFFARIGEKLGIGNTKSVEYGPPGPKGVKITSNVYFRFNSDKVQNKYNGLLSEIKKELEANPQSKILLEGHTDGIGGEDINIDLSCRRSKSLKQELAEMGINPLRIEISCEGKERPLASNDDEVEGRELNRRVEFYIF</sequence>
<keyword evidence="8" id="KW-1185">Reference proteome</keyword>
<comment type="caution">
    <text evidence="7">The sequence shown here is derived from an EMBL/GenBank/DDBJ whole genome shotgun (WGS) entry which is preliminary data.</text>
</comment>
<comment type="subcellular location">
    <subcellularLocation>
        <location evidence="1">Cell outer membrane</location>
    </subcellularLocation>
</comment>
<gene>
    <name evidence="7" type="ORF">GCM10011506_14140</name>
</gene>
<reference evidence="8" key="1">
    <citation type="journal article" date="2019" name="Int. J. Syst. Evol. Microbiol.">
        <title>The Global Catalogue of Microorganisms (GCM) 10K type strain sequencing project: providing services to taxonomists for standard genome sequencing and annotation.</title>
        <authorList>
            <consortium name="The Broad Institute Genomics Platform"/>
            <consortium name="The Broad Institute Genome Sequencing Center for Infectious Disease"/>
            <person name="Wu L."/>
            <person name="Ma J."/>
        </authorList>
    </citation>
    <scope>NUCLEOTIDE SEQUENCE [LARGE SCALE GENOMIC DNA]</scope>
    <source>
        <strain evidence="8">CGMCC 1.10832</strain>
    </source>
</reference>
<dbReference type="InterPro" id="IPR006665">
    <property type="entry name" value="OmpA-like"/>
</dbReference>
<dbReference type="PANTHER" id="PTHR30329">
    <property type="entry name" value="STATOR ELEMENT OF FLAGELLAR MOTOR COMPLEX"/>
    <property type="match status" value="1"/>
</dbReference>
<feature type="compositionally biased region" description="Low complexity" evidence="5">
    <location>
        <begin position="364"/>
        <end position="373"/>
    </location>
</feature>
<evidence type="ECO:0000256" key="4">
    <source>
        <dbReference type="PROSITE-ProRule" id="PRU00473"/>
    </source>
</evidence>
<dbReference type="Pfam" id="PF07676">
    <property type="entry name" value="PD40"/>
    <property type="match status" value="1"/>
</dbReference>
<evidence type="ECO:0000256" key="3">
    <source>
        <dbReference type="ARBA" id="ARBA00023237"/>
    </source>
</evidence>
<dbReference type="SUPFAM" id="SSF103088">
    <property type="entry name" value="OmpA-like"/>
    <property type="match status" value="1"/>
</dbReference>
<dbReference type="InterPro" id="IPR006664">
    <property type="entry name" value="OMP_bac"/>
</dbReference>
<dbReference type="InterPro" id="IPR050330">
    <property type="entry name" value="Bact_OuterMem_StrucFunc"/>
</dbReference>
<dbReference type="PRINTS" id="PR01021">
    <property type="entry name" value="OMPADOMAIN"/>
</dbReference>